<accession>A0A8D8JM45</accession>
<dbReference type="AlphaFoldDB" id="A0A8D8JM45"/>
<protein>
    <submittedName>
        <fullName evidence="1">(northern house mosquito) hypothetical protein</fullName>
    </submittedName>
</protein>
<dbReference type="EMBL" id="HBUE01190056">
    <property type="protein sequence ID" value="CAG6524742.1"/>
    <property type="molecule type" value="Transcribed_RNA"/>
</dbReference>
<organism evidence="1">
    <name type="scientific">Culex pipiens</name>
    <name type="common">House mosquito</name>
    <dbReference type="NCBI Taxonomy" id="7175"/>
    <lineage>
        <taxon>Eukaryota</taxon>
        <taxon>Metazoa</taxon>
        <taxon>Ecdysozoa</taxon>
        <taxon>Arthropoda</taxon>
        <taxon>Hexapoda</taxon>
        <taxon>Insecta</taxon>
        <taxon>Pterygota</taxon>
        <taxon>Neoptera</taxon>
        <taxon>Endopterygota</taxon>
        <taxon>Diptera</taxon>
        <taxon>Nematocera</taxon>
        <taxon>Culicoidea</taxon>
        <taxon>Culicidae</taxon>
        <taxon>Culicinae</taxon>
        <taxon>Culicini</taxon>
        <taxon>Culex</taxon>
        <taxon>Culex</taxon>
    </lineage>
</organism>
<name>A0A8D8JM45_CULPI</name>
<evidence type="ECO:0000313" key="1">
    <source>
        <dbReference type="EMBL" id="CAG6576425.1"/>
    </source>
</evidence>
<reference evidence="1" key="1">
    <citation type="submission" date="2021-05" db="EMBL/GenBank/DDBJ databases">
        <authorList>
            <person name="Alioto T."/>
            <person name="Alioto T."/>
            <person name="Gomez Garrido J."/>
        </authorList>
    </citation>
    <scope>NUCLEOTIDE SEQUENCE</scope>
</reference>
<proteinExistence type="predicted"/>
<dbReference type="EMBL" id="HBUE01295912">
    <property type="protein sequence ID" value="CAG6576425.1"/>
    <property type="molecule type" value="Transcribed_RNA"/>
</dbReference>
<sequence length="207" mass="24060">MPGGKRFACESKPATNTEYALLIQKRVQQLQRRMGGHESVVRECLDLRGERFLLYTAHQRQFGFLQLADGEVRRCGWLLATLTVPSKPHAVRRDPQQLPIARVAIDERVRFRGSRHDQHVLLLLQQLFSRLVDLQMLHSAPVLLERLQPLRTVEPQPQSNEIFRHDSTGNEIRWVFSPLDVVPAMPFRQLLDVRDSVRNERGPHVRR</sequence>